<accession>A0ABV9M8V1</accession>
<dbReference type="EMBL" id="JBHSGL010000005">
    <property type="protein sequence ID" value="MFC4712231.1"/>
    <property type="molecule type" value="Genomic_DNA"/>
</dbReference>
<evidence type="ECO:0000313" key="2">
    <source>
        <dbReference type="Proteomes" id="UP001595932"/>
    </source>
</evidence>
<gene>
    <name evidence="1" type="ORF">ACFO5U_05165</name>
</gene>
<dbReference type="RefSeq" id="WP_377277284.1">
    <property type="nucleotide sequence ID" value="NZ_JBHSGL010000005.1"/>
</dbReference>
<evidence type="ECO:0000313" key="1">
    <source>
        <dbReference type="EMBL" id="MFC4712231.1"/>
    </source>
</evidence>
<evidence type="ECO:0008006" key="3">
    <source>
        <dbReference type="Google" id="ProtNLM"/>
    </source>
</evidence>
<name>A0ABV9M8V1_9BACL</name>
<sequence length="205" mass="21729">MAVKTSGYTNKTAERYLMDAGAVYKNLVFEEGTGVASGELLGATNGGNEFVVEQETREVEVDGVKGRAKGNTILVREDANLTVNLKELTADNITLAIAGATKTQSDITGYDEIKGKGRIDLTDYTDSVALVARLTGSNKPIIILLKNVLSMEGFTLPTEDEGEATVALNLGAHFDIDEAGAEESAFVIYWPQEPGAAPAAEPEGE</sequence>
<keyword evidence="2" id="KW-1185">Reference proteome</keyword>
<proteinExistence type="predicted"/>
<protein>
    <recommendedName>
        <fullName evidence="3">Phage tail protein</fullName>
    </recommendedName>
</protein>
<reference evidence="2" key="1">
    <citation type="journal article" date="2019" name="Int. J. Syst. Evol. Microbiol.">
        <title>The Global Catalogue of Microorganisms (GCM) 10K type strain sequencing project: providing services to taxonomists for standard genome sequencing and annotation.</title>
        <authorList>
            <consortium name="The Broad Institute Genomics Platform"/>
            <consortium name="The Broad Institute Genome Sequencing Center for Infectious Disease"/>
            <person name="Wu L."/>
            <person name="Ma J."/>
        </authorList>
    </citation>
    <scope>NUCLEOTIDE SEQUENCE [LARGE SCALE GENOMIC DNA]</scope>
    <source>
        <strain evidence="2">CGMCC 1.12151</strain>
    </source>
</reference>
<organism evidence="1 2">
    <name type="scientific">Planococcus dechangensis</name>
    <dbReference type="NCBI Taxonomy" id="1176255"/>
    <lineage>
        <taxon>Bacteria</taxon>
        <taxon>Bacillati</taxon>
        <taxon>Bacillota</taxon>
        <taxon>Bacilli</taxon>
        <taxon>Bacillales</taxon>
        <taxon>Caryophanaceae</taxon>
        <taxon>Planococcus</taxon>
    </lineage>
</organism>
<comment type="caution">
    <text evidence="1">The sequence shown here is derived from an EMBL/GenBank/DDBJ whole genome shotgun (WGS) entry which is preliminary data.</text>
</comment>
<dbReference type="Proteomes" id="UP001595932">
    <property type="component" value="Unassembled WGS sequence"/>
</dbReference>